<evidence type="ECO:0000256" key="25">
    <source>
        <dbReference type="ARBA" id="ARBA00048047"/>
    </source>
</evidence>
<dbReference type="SUPFAM" id="SSF54593">
    <property type="entry name" value="Glyoxalase/Bleomycin resistance protein/Dihydroxybiphenyl dioxygenase"/>
    <property type="match status" value="1"/>
</dbReference>
<dbReference type="GO" id="GO:0005789">
    <property type="term" value="C:endoplasmic reticulum membrane"/>
    <property type="evidence" value="ECO:0007669"/>
    <property type="project" value="UniProtKB-SubCell"/>
</dbReference>
<keyword evidence="19" id="KW-0333">Golgi apparatus</keyword>
<evidence type="ECO:0000256" key="8">
    <source>
        <dbReference type="ARBA" id="ARBA00011738"/>
    </source>
</evidence>
<evidence type="ECO:0000256" key="15">
    <source>
        <dbReference type="ARBA" id="ARBA00022878"/>
    </source>
</evidence>
<keyword evidence="11" id="KW-0963">Cytoplasm</keyword>
<keyword evidence="26" id="KW-0175">Coiled coil</keyword>
<dbReference type="SMART" id="SM00273">
    <property type="entry name" value="ENTH"/>
    <property type="match status" value="1"/>
</dbReference>
<dbReference type="GO" id="GO:0046872">
    <property type="term" value="F:metal ion binding"/>
    <property type="evidence" value="ECO:0007669"/>
    <property type="project" value="UniProtKB-KW"/>
</dbReference>
<evidence type="ECO:0000256" key="13">
    <source>
        <dbReference type="ARBA" id="ARBA00022737"/>
    </source>
</evidence>
<dbReference type="CDD" id="cd08342">
    <property type="entry name" value="HPPD_N_like"/>
    <property type="match status" value="1"/>
</dbReference>
<dbReference type="PANTHER" id="PTHR10407:SF15">
    <property type="entry name" value="HUNTINGTIN INTERACTING PROTEIN 1"/>
    <property type="match status" value="1"/>
</dbReference>
<dbReference type="PROSITE" id="PS50945">
    <property type="entry name" value="I_LWEQ"/>
    <property type="match status" value="1"/>
</dbReference>
<evidence type="ECO:0000256" key="11">
    <source>
        <dbReference type="ARBA" id="ARBA00022490"/>
    </source>
</evidence>
<evidence type="ECO:0000313" key="29">
    <source>
        <dbReference type="EMBL" id="GFG35894.1"/>
    </source>
</evidence>
<organism evidence="29 30">
    <name type="scientific">Coptotermes formosanus</name>
    <name type="common">Formosan subterranean termite</name>
    <dbReference type="NCBI Taxonomy" id="36987"/>
    <lineage>
        <taxon>Eukaryota</taxon>
        <taxon>Metazoa</taxon>
        <taxon>Ecdysozoa</taxon>
        <taxon>Arthropoda</taxon>
        <taxon>Hexapoda</taxon>
        <taxon>Insecta</taxon>
        <taxon>Pterygota</taxon>
        <taxon>Neoptera</taxon>
        <taxon>Polyneoptera</taxon>
        <taxon>Dictyoptera</taxon>
        <taxon>Blattodea</taxon>
        <taxon>Blattoidea</taxon>
        <taxon>Termitoidae</taxon>
        <taxon>Rhinotermitidae</taxon>
        <taxon>Coptotermes</taxon>
    </lineage>
</organism>
<evidence type="ECO:0000256" key="2">
    <source>
        <dbReference type="ARBA" id="ARBA00004395"/>
    </source>
</evidence>
<keyword evidence="20" id="KW-0472">Membrane</keyword>
<dbReference type="Pfam" id="PF01608">
    <property type="entry name" value="I_LWEQ"/>
    <property type="match status" value="1"/>
</dbReference>
<comment type="subcellular location">
    <subcellularLocation>
        <location evidence="4">Cytoplasm</location>
    </subcellularLocation>
    <subcellularLocation>
        <location evidence="3">Endoplasmic reticulum membrane</location>
        <topology evidence="3">Peripheral membrane protein</topology>
    </subcellularLocation>
    <subcellularLocation>
        <location evidence="2">Golgi apparatus membrane</location>
        <topology evidence="2">Peripheral membrane protein</topology>
    </subcellularLocation>
</comment>
<dbReference type="Gene3D" id="3.10.180.10">
    <property type="entry name" value="2,3-Dihydroxybiphenyl 1,2-Dioxygenase, domain 1"/>
    <property type="match status" value="2"/>
</dbReference>
<evidence type="ECO:0000256" key="12">
    <source>
        <dbReference type="ARBA" id="ARBA00022723"/>
    </source>
</evidence>
<keyword evidence="21" id="KW-0009">Actin-binding</keyword>
<dbReference type="CDD" id="cd17006">
    <property type="entry name" value="ANTH_N_HIP1_like"/>
    <property type="match status" value="1"/>
</dbReference>
<accession>A0A6L2PUI1</accession>
<dbReference type="GO" id="GO:0006572">
    <property type="term" value="P:L-tyrosine catabolic process"/>
    <property type="evidence" value="ECO:0007669"/>
    <property type="project" value="UniProtKB-KW"/>
</dbReference>
<comment type="subunit">
    <text evidence="8">Homodimer.</text>
</comment>
<comment type="cofactor">
    <cofactor evidence="1">
        <name>Fe cation</name>
        <dbReference type="ChEBI" id="CHEBI:24875"/>
    </cofactor>
</comment>
<keyword evidence="18" id="KW-0408">Iron</keyword>
<evidence type="ECO:0000256" key="7">
    <source>
        <dbReference type="ARBA" id="ARBA00010135"/>
    </source>
</evidence>
<dbReference type="InParanoid" id="A0A6L2PUI1"/>
<comment type="function">
    <text evidence="24">Catalyzes the conversion of 4-hydroxyphenylpyruvic acid to homogentisic acid, one of the steps in tyrosine catabolism.</text>
</comment>
<dbReference type="GO" id="GO:0006559">
    <property type="term" value="P:L-phenylalanine catabolic process"/>
    <property type="evidence" value="ECO:0007669"/>
    <property type="project" value="UniProtKB-KW"/>
</dbReference>
<dbReference type="GO" id="GO:0006897">
    <property type="term" value="P:endocytosis"/>
    <property type="evidence" value="ECO:0007669"/>
    <property type="project" value="InterPro"/>
</dbReference>
<comment type="pathway">
    <text evidence="5">Amino-acid degradation; L-phenylalanine degradation; acetoacetate and fumarate from L-phenylalanine: step 3/6.</text>
</comment>
<comment type="similarity">
    <text evidence="7">Belongs to the SLA2 family.</text>
</comment>
<evidence type="ECO:0000256" key="18">
    <source>
        <dbReference type="ARBA" id="ARBA00023004"/>
    </source>
</evidence>
<dbReference type="GO" id="GO:0043325">
    <property type="term" value="F:phosphatidylinositol-3,4-bisphosphate binding"/>
    <property type="evidence" value="ECO:0007669"/>
    <property type="project" value="TreeGrafter"/>
</dbReference>
<feature type="coiled-coil region" evidence="26">
    <location>
        <begin position="735"/>
        <end position="769"/>
    </location>
</feature>
<feature type="domain" description="VOC" evidence="28">
    <location>
        <begin position="1175"/>
        <end position="1306"/>
    </location>
</feature>
<dbReference type="SMART" id="SM00307">
    <property type="entry name" value="ILWEQ"/>
    <property type="match status" value="1"/>
</dbReference>
<evidence type="ECO:0000256" key="9">
    <source>
        <dbReference type="ARBA" id="ARBA00013222"/>
    </source>
</evidence>
<dbReference type="InterPro" id="IPR004360">
    <property type="entry name" value="Glyas_Fos-R_dOase_dom"/>
</dbReference>
<dbReference type="Gene3D" id="1.20.1410.10">
    <property type="entry name" value="I/LWEQ domain"/>
    <property type="match status" value="1"/>
</dbReference>
<evidence type="ECO:0000256" key="1">
    <source>
        <dbReference type="ARBA" id="ARBA00001962"/>
    </source>
</evidence>
<dbReference type="InterPro" id="IPR029068">
    <property type="entry name" value="Glyas_Bleomycin-R_OHBP_Dase"/>
</dbReference>
<dbReference type="GO" id="GO:0032051">
    <property type="term" value="F:clathrin light chain binding"/>
    <property type="evidence" value="ECO:0007669"/>
    <property type="project" value="TreeGrafter"/>
</dbReference>
<dbReference type="PANTHER" id="PTHR10407">
    <property type="entry name" value="HUNTINGTIN INTERACTING PROTEIN 1"/>
    <property type="match status" value="1"/>
</dbReference>
<evidence type="ECO:0000256" key="3">
    <source>
        <dbReference type="ARBA" id="ARBA00004406"/>
    </source>
</evidence>
<dbReference type="GO" id="GO:0003868">
    <property type="term" value="F:4-hydroxyphenylpyruvate dioxygenase activity"/>
    <property type="evidence" value="ECO:0007669"/>
    <property type="project" value="UniProtKB-EC"/>
</dbReference>
<dbReference type="InterPro" id="IPR037523">
    <property type="entry name" value="VOC_core"/>
</dbReference>
<dbReference type="Gene3D" id="1.20.5.1700">
    <property type="match status" value="1"/>
</dbReference>
<keyword evidence="12" id="KW-0479">Metal-binding</keyword>
<dbReference type="CDD" id="cd07250">
    <property type="entry name" value="HPPD_C_like"/>
    <property type="match status" value="1"/>
</dbReference>
<evidence type="ECO:0000256" key="26">
    <source>
        <dbReference type="SAM" id="Coils"/>
    </source>
</evidence>
<dbReference type="SUPFAM" id="SSF109885">
    <property type="entry name" value="I/LWEQ domain"/>
    <property type="match status" value="1"/>
</dbReference>
<evidence type="ECO:0000256" key="10">
    <source>
        <dbReference type="ARBA" id="ARBA00018452"/>
    </source>
</evidence>
<evidence type="ECO:0000256" key="19">
    <source>
        <dbReference type="ARBA" id="ARBA00023034"/>
    </source>
</evidence>
<dbReference type="InterPro" id="IPR041735">
    <property type="entry name" value="4OHPhenylPyrv_dOase_C"/>
</dbReference>
<dbReference type="InterPro" id="IPR011417">
    <property type="entry name" value="ANTH_dom"/>
</dbReference>
<dbReference type="SUPFAM" id="SSF48464">
    <property type="entry name" value="ENTH/VHS domain"/>
    <property type="match status" value="1"/>
</dbReference>
<dbReference type="Proteomes" id="UP000502823">
    <property type="component" value="Unassembled WGS sequence"/>
</dbReference>
<dbReference type="GO" id="GO:0048268">
    <property type="term" value="P:clathrin coat assembly"/>
    <property type="evidence" value="ECO:0007669"/>
    <property type="project" value="TreeGrafter"/>
</dbReference>
<comment type="caution">
    <text evidence="29">The sequence shown here is derived from an EMBL/GenBank/DDBJ whole genome shotgun (WGS) entry which is preliminary data.</text>
</comment>
<evidence type="ECO:0000256" key="5">
    <source>
        <dbReference type="ARBA" id="ARBA00005162"/>
    </source>
</evidence>
<name>A0A6L2PUI1_COPFO</name>
<dbReference type="InterPro" id="IPR005956">
    <property type="entry name" value="4OHPhenylPyrv_dOase"/>
</dbReference>
<dbReference type="FunFam" id="1.20.1410.10:FF:000006">
    <property type="entry name" value="Huntingtin interacting protein"/>
    <property type="match status" value="1"/>
</dbReference>
<dbReference type="GO" id="GO:0035615">
    <property type="term" value="F:clathrin adaptor activity"/>
    <property type="evidence" value="ECO:0007669"/>
    <property type="project" value="TreeGrafter"/>
</dbReference>
<dbReference type="OrthoDB" id="8178130at2759"/>
<feature type="domain" description="I/LWEQ" evidence="27">
    <location>
        <begin position="925"/>
        <end position="1149"/>
    </location>
</feature>
<keyword evidence="16" id="KW-0223">Dioxygenase</keyword>
<evidence type="ECO:0000256" key="17">
    <source>
        <dbReference type="ARBA" id="ARBA00023002"/>
    </source>
</evidence>
<dbReference type="FunFam" id="3.10.180.10:FF:000008">
    <property type="entry name" value="4-hydroxyphenylpyruvate dioxygenase"/>
    <property type="match status" value="1"/>
</dbReference>
<protein>
    <recommendedName>
        <fullName evidence="10">4-hydroxyphenylpyruvate dioxygenase</fullName>
        <ecNumber evidence="9">1.13.11.27</ecNumber>
    </recommendedName>
    <alternativeName>
        <fullName evidence="23">4-hydroxyphenylpyruvic acid oxidase</fullName>
    </alternativeName>
</protein>
<dbReference type="InterPro" id="IPR002558">
    <property type="entry name" value="ILWEQ_dom"/>
</dbReference>
<dbReference type="GO" id="GO:0042803">
    <property type="term" value="F:protein homodimerization activity"/>
    <property type="evidence" value="ECO:0007669"/>
    <property type="project" value="UniProtKB-ARBA"/>
</dbReference>
<keyword evidence="13" id="KW-0677">Repeat</keyword>
<dbReference type="GO" id="GO:0051015">
    <property type="term" value="F:actin filament binding"/>
    <property type="evidence" value="ECO:0007669"/>
    <property type="project" value="TreeGrafter"/>
</dbReference>
<feature type="coiled-coil region" evidence="26">
    <location>
        <begin position="546"/>
        <end position="695"/>
    </location>
</feature>
<evidence type="ECO:0000259" key="28">
    <source>
        <dbReference type="PROSITE" id="PS51819"/>
    </source>
</evidence>
<dbReference type="GO" id="GO:0080025">
    <property type="term" value="F:phosphatidylinositol-3,5-bisphosphate binding"/>
    <property type="evidence" value="ECO:0007669"/>
    <property type="project" value="TreeGrafter"/>
</dbReference>
<dbReference type="PROSITE" id="PS51819">
    <property type="entry name" value="VOC"/>
    <property type="match status" value="2"/>
</dbReference>
<keyword evidence="15" id="KW-0828">Tyrosine catabolism</keyword>
<sequence length="1538" mass="174236">MKACWLLPKPAAGRLSLTHLSASVFSVFSHTPSLRLHLEDESSDSAEETHLTWKEGVGRHRSRATSINKAVNLLETPVKEKHVRSILYTVRFSLHVVATVLKLRYLGFYVFQSTALTVENGVSNAESQVCVLVSRSGIRVYSAQEISYVVWCRTTKEKVHLRLSKKINKASCPTMEHACTDSNAHKGYCLRSVIIHRIARAWWVGTSCNGYSYTRRAHKCGGLNFIQYASRSAPVPSLNVCTIIGTFHEKGAQTFWMCAERLPIQDNRIAAWKFCHVLHKVFREGHPQVLPHSQRHRGRIENLGKLWVHLRESYGKLIQCYTTLLITKLDFHRRNPRFPGNLVVTKEELESIGENDINNYFQMSVEMFDYMDEILNLQSAIFGSLNVSRSNSMMSSGQCRLAPLIPCIQDSSQLYDYCVKILFKLHASLPPDTLAGHRDRFLKQFQDLRQFYLNANTMQYFRNLIQIPLLPETPPNFLVQSDLGRYRTPVVVLPPEDTSHPADSDSTMDGNLVDMSDTSSLTGDLGDLPHRNGSISPDVLAERQLIEHLQHEITRLRMEIQRLNYEHQRIVDQLNEKIAELQVDLATKDSELLQERQLKEDLLQQTEVVSKFQETEQKAKTVEEKFQKLKEVYRKVREEHIQLIRQKADTDKQLLSARSMSEAAVRSKAQAESRLQELMLEKSRTEESLQRASNETQAELLILRQSQEAARAENQDLACKVEWLVSEKSLVESQLKDLLTQKEDLDVRLKDAENRMKELQSQLQEEKLNRLYQLLVTCISQAEEIVQKSIHEVDNPAISAVTCTPDYFRGLIDPVQDSLNDLRSSFQAYCSNSAAVDNLVQNVICVAQLLANYILRGKTTSNTSPDIEFGEHIAEVCKLVGTSALNLLASIKNRDKADDVASNVSTVKARVAEVADLIEKLTDALKGDSAEMIGDLVESELASMDKAIEEAARRIEEMLSKSRAADSGIKLEVNEKILDSCTNLMQAIRVLVQKSRLLQAEIVAQGKGTASAKEFYKRNHQWTEGLISAAKAVGMGAKFLLTAADKVVSGQGKLEQLVVASQEIAASTAQLVVASRVKADRNSKNMSALSQASKGVTQATEDLDMSGLSLHQAKRLEMESQVRVLELEASLDQERLRLAALRRHHYQLAGEVEGWDQETTYKDKGQKPDKGRFLHFDHLTFWVGNAKQAASYYCTRLGFEPLAYKGLETGCRKFAAHVVRQNKIIFVFISSYEPNNGEIGRHLVRHGDGVKDIAFTVEDLDSIFLVTKEHGAKIVQDVWEESDEDGTVRFARVQTYGDTTHTFVERSNYNGIFLPGYKEPLQKDVLSKKLPPAKLDFVDHVVGNQPESGMVPAADWYERNLMFHRFWSVDDSQIHTQYSALRSIVMTNWEETIKIPINEPAPGKKKSQIEEYVDYYGGAGVQHIALNTQDIISAIRNLRERGQEFLQVPDTYYEVLRQRLKADKVKLIEDLDILQELKILVDYDENGYLLQIFTKNMQDRPTLFLEVIQRHNHNGFGAGNFKALFEAIEAEQSQRGNL</sequence>
<dbReference type="InterPro" id="IPR041736">
    <property type="entry name" value="4OHPhenylPyrv_dOase_N"/>
</dbReference>
<dbReference type="FunCoup" id="A0A6L2PUI1">
    <property type="interactions" value="695"/>
</dbReference>
<feature type="domain" description="VOC" evidence="28">
    <location>
        <begin position="1337"/>
        <end position="1495"/>
    </location>
</feature>
<dbReference type="EMBL" id="BLKM01012222">
    <property type="protein sequence ID" value="GFG35894.1"/>
    <property type="molecule type" value="Genomic_DNA"/>
</dbReference>
<dbReference type="Pfam" id="PF00903">
    <property type="entry name" value="Glyoxalase"/>
    <property type="match status" value="2"/>
</dbReference>
<dbReference type="GO" id="GO:0007015">
    <property type="term" value="P:actin filament organization"/>
    <property type="evidence" value="ECO:0007669"/>
    <property type="project" value="TreeGrafter"/>
</dbReference>
<evidence type="ECO:0000256" key="6">
    <source>
        <dbReference type="ARBA" id="ARBA00005877"/>
    </source>
</evidence>
<reference evidence="30" key="1">
    <citation type="submission" date="2020-01" db="EMBL/GenBank/DDBJ databases">
        <title>Draft genome sequence of the Termite Coptotermes fromosanus.</title>
        <authorList>
            <person name="Itakura S."/>
            <person name="Yosikawa Y."/>
            <person name="Umezawa K."/>
        </authorList>
    </citation>
    <scope>NUCLEOTIDE SEQUENCE [LARGE SCALE GENOMIC DNA]</scope>
</reference>
<evidence type="ECO:0000256" key="24">
    <source>
        <dbReference type="ARBA" id="ARBA00033727"/>
    </source>
</evidence>
<keyword evidence="14" id="KW-0256">Endoplasmic reticulum</keyword>
<comment type="similarity">
    <text evidence="6">Belongs to the 4HPPD family.</text>
</comment>
<comment type="catalytic activity">
    <reaction evidence="25">
        <text>3-(4-hydroxyphenyl)pyruvate + O2 = homogentisate + CO2</text>
        <dbReference type="Rhea" id="RHEA:16189"/>
        <dbReference type="ChEBI" id="CHEBI:15379"/>
        <dbReference type="ChEBI" id="CHEBI:16169"/>
        <dbReference type="ChEBI" id="CHEBI:16526"/>
        <dbReference type="ChEBI" id="CHEBI:36242"/>
        <dbReference type="EC" id="1.13.11.27"/>
    </reaction>
    <physiologicalReaction direction="left-to-right" evidence="25">
        <dbReference type="Rhea" id="RHEA:16190"/>
    </physiologicalReaction>
</comment>
<gene>
    <name evidence="29" type="ORF">Cfor_08741</name>
</gene>
<dbReference type="GO" id="GO:0030136">
    <property type="term" value="C:clathrin-coated vesicle"/>
    <property type="evidence" value="ECO:0007669"/>
    <property type="project" value="TreeGrafter"/>
</dbReference>
<evidence type="ECO:0000259" key="27">
    <source>
        <dbReference type="PROSITE" id="PS50945"/>
    </source>
</evidence>
<keyword evidence="30" id="KW-1185">Reference proteome</keyword>
<proteinExistence type="inferred from homology"/>
<dbReference type="InterPro" id="IPR008942">
    <property type="entry name" value="ENTH_VHS"/>
</dbReference>
<evidence type="ECO:0000256" key="21">
    <source>
        <dbReference type="ARBA" id="ARBA00023203"/>
    </source>
</evidence>
<dbReference type="InterPro" id="IPR035964">
    <property type="entry name" value="I/LWEQ_dom_sf"/>
</dbReference>
<evidence type="ECO:0000256" key="23">
    <source>
        <dbReference type="ARBA" id="ARBA00029786"/>
    </source>
</evidence>
<evidence type="ECO:0000256" key="4">
    <source>
        <dbReference type="ARBA" id="ARBA00004496"/>
    </source>
</evidence>
<dbReference type="EC" id="1.13.11.27" evidence="9"/>
<dbReference type="NCBIfam" id="TIGR01263">
    <property type="entry name" value="4HPPD"/>
    <property type="match status" value="1"/>
</dbReference>
<evidence type="ECO:0000256" key="16">
    <source>
        <dbReference type="ARBA" id="ARBA00022964"/>
    </source>
</evidence>
<dbReference type="GO" id="GO:0000139">
    <property type="term" value="C:Golgi membrane"/>
    <property type="evidence" value="ECO:0007669"/>
    <property type="project" value="UniProtKB-SubCell"/>
</dbReference>
<evidence type="ECO:0000256" key="22">
    <source>
        <dbReference type="ARBA" id="ARBA00023232"/>
    </source>
</evidence>
<evidence type="ECO:0000256" key="14">
    <source>
        <dbReference type="ARBA" id="ARBA00022824"/>
    </source>
</evidence>
<keyword evidence="17" id="KW-0560">Oxidoreductase</keyword>
<dbReference type="FunFam" id="3.10.180.10:FF:000022">
    <property type="entry name" value="4-hydroxyphenylpyruvate dioxygenase"/>
    <property type="match status" value="1"/>
</dbReference>
<evidence type="ECO:0000256" key="20">
    <source>
        <dbReference type="ARBA" id="ARBA00023136"/>
    </source>
</evidence>
<keyword evidence="22" id="KW-0585">Phenylalanine catabolism</keyword>
<dbReference type="InterPro" id="IPR030224">
    <property type="entry name" value="Sla2_fam"/>
</dbReference>
<evidence type="ECO:0000313" key="30">
    <source>
        <dbReference type="Proteomes" id="UP000502823"/>
    </source>
</evidence>
<dbReference type="Pfam" id="PF07651">
    <property type="entry name" value="ANTH"/>
    <property type="match status" value="1"/>
</dbReference>
<dbReference type="InterPro" id="IPR013809">
    <property type="entry name" value="ENTH"/>
</dbReference>
<dbReference type="GO" id="GO:0030864">
    <property type="term" value="C:cortical actin cytoskeleton"/>
    <property type="evidence" value="ECO:0007669"/>
    <property type="project" value="TreeGrafter"/>
</dbReference>